<comment type="caution">
    <text evidence="8">The sequence shown here is derived from an EMBL/GenBank/DDBJ whole genome shotgun (WGS) entry which is preliminary data.</text>
</comment>
<dbReference type="Pfam" id="PF00404">
    <property type="entry name" value="Dockerin_1"/>
    <property type="match status" value="1"/>
</dbReference>
<dbReference type="GO" id="GO:0031176">
    <property type="term" value="F:endo-1,4-beta-xylanase activity"/>
    <property type="evidence" value="ECO:0007669"/>
    <property type="project" value="UniProtKB-EC"/>
</dbReference>
<dbReference type="InterPro" id="IPR036439">
    <property type="entry name" value="Dockerin_dom_sf"/>
</dbReference>
<dbReference type="PRINTS" id="PR00134">
    <property type="entry name" value="GLHYDRLASE10"/>
</dbReference>
<keyword evidence="3 4" id="KW-0624">Polysaccharide degradation</keyword>
<evidence type="ECO:0000313" key="9">
    <source>
        <dbReference type="Proteomes" id="UP000824208"/>
    </source>
</evidence>
<comment type="similarity">
    <text evidence="4">Belongs to the glycosyl hydrolase 10 (cellulase F) family.</text>
</comment>
<reference evidence="8" key="1">
    <citation type="journal article" date="2021" name="PeerJ">
        <title>Extensive microbial diversity within the chicken gut microbiome revealed by metagenomics and culture.</title>
        <authorList>
            <person name="Gilroy R."/>
            <person name="Ravi A."/>
            <person name="Getino M."/>
            <person name="Pursley I."/>
            <person name="Horton D.L."/>
            <person name="Alikhan N.F."/>
            <person name="Baker D."/>
            <person name="Gharbi K."/>
            <person name="Hall N."/>
            <person name="Watson M."/>
            <person name="Adriaenssens E.M."/>
            <person name="Foster-Nyarko E."/>
            <person name="Jarju S."/>
            <person name="Secka A."/>
            <person name="Antonio M."/>
            <person name="Oren A."/>
            <person name="Chaudhuri R.R."/>
            <person name="La Ragione R."/>
            <person name="Hildebrand F."/>
            <person name="Pallen M.J."/>
        </authorList>
    </citation>
    <scope>NUCLEOTIDE SEQUENCE</scope>
    <source>
        <strain evidence="8">CHK189-11263</strain>
    </source>
</reference>
<feature type="region of interest" description="Disordered" evidence="5">
    <location>
        <begin position="360"/>
        <end position="386"/>
    </location>
</feature>
<dbReference type="Gene3D" id="1.10.1330.10">
    <property type="entry name" value="Dockerin domain"/>
    <property type="match status" value="1"/>
</dbReference>
<dbReference type="EC" id="3.2.1.8" evidence="4"/>
<dbReference type="Proteomes" id="UP000824208">
    <property type="component" value="Unassembled WGS sequence"/>
</dbReference>
<organism evidence="8 9">
    <name type="scientific">Candidatus Flavonifractor intestinipullorum</name>
    <dbReference type="NCBI Taxonomy" id="2838587"/>
    <lineage>
        <taxon>Bacteria</taxon>
        <taxon>Bacillati</taxon>
        <taxon>Bacillota</taxon>
        <taxon>Clostridia</taxon>
        <taxon>Eubacteriales</taxon>
        <taxon>Oscillospiraceae</taxon>
        <taxon>Flavonifractor</taxon>
    </lineage>
</organism>
<reference evidence="8" key="2">
    <citation type="submission" date="2021-04" db="EMBL/GenBank/DDBJ databases">
        <authorList>
            <person name="Gilroy R."/>
        </authorList>
    </citation>
    <scope>NUCLEOTIDE SEQUENCE</scope>
    <source>
        <strain evidence="8">CHK189-11263</strain>
    </source>
</reference>
<evidence type="ECO:0000313" key="8">
    <source>
        <dbReference type="EMBL" id="HJB55974.1"/>
    </source>
</evidence>
<keyword evidence="6" id="KW-0732">Signal</keyword>
<evidence type="ECO:0000259" key="7">
    <source>
        <dbReference type="PROSITE" id="PS51766"/>
    </source>
</evidence>
<dbReference type="Pfam" id="PF00331">
    <property type="entry name" value="Glyco_hydro_10"/>
    <property type="match status" value="1"/>
</dbReference>
<dbReference type="InterPro" id="IPR001000">
    <property type="entry name" value="GH10_dom"/>
</dbReference>
<evidence type="ECO:0000256" key="1">
    <source>
        <dbReference type="ARBA" id="ARBA00022801"/>
    </source>
</evidence>
<dbReference type="InterPro" id="IPR016134">
    <property type="entry name" value="Dockerin_dom"/>
</dbReference>
<protein>
    <recommendedName>
        <fullName evidence="4">Beta-xylanase</fullName>
        <ecNumber evidence="4">3.2.1.8</ecNumber>
    </recommendedName>
</protein>
<gene>
    <name evidence="8" type="ORF">H9714_00285</name>
</gene>
<keyword evidence="2 4" id="KW-0119">Carbohydrate metabolism</keyword>
<dbReference type="EMBL" id="DWYC01000003">
    <property type="protein sequence ID" value="HJB55974.1"/>
    <property type="molecule type" value="Genomic_DNA"/>
</dbReference>
<keyword evidence="4" id="KW-0326">Glycosidase</keyword>
<evidence type="ECO:0000256" key="6">
    <source>
        <dbReference type="SAM" id="SignalP"/>
    </source>
</evidence>
<dbReference type="Gene3D" id="1.20.1270.90">
    <property type="entry name" value="AF1782-like"/>
    <property type="match status" value="1"/>
</dbReference>
<dbReference type="CDD" id="cd14256">
    <property type="entry name" value="Dockerin_I"/>
    <property type="match status" value="1"/>
</dbReference>
<evidence type="ECO:0000256" key="3">
    <source>
        <dbReference type="ARBA" id="ARBA00023326"/>
    </source>
</evidence>
<dbReference type="Gene3D" id="3.20.20.80">
    <property type="entry name" value="Glycosidases"/>
    <property type="match status" value="1"/>
</dbReference>
<evidence type="ECO:0000256" key="5">
    <source>
        <dbReference type="SAM" id="MobiDB-lite"/>
    </source>
</evidence>
<comment type="catalytic activity">
    <reaction evidence="4">
        <text>Endohydrolysis of (1-&gt;4)-beta-D-xylosidic linkages in xylans.</text>
        <dbReference type="EC" id="3.2.1.8"/>
    </reaction>
</comment>
<evidence type="ECO:0000256" key="2">
    <source>
        <dbReference type="ARBA" id="ARBA00023277"/>
    </source>
</evidence>
<dbReference type="InterPro" id="IPR018247">
    <property type="entry name" value="EF_Hand_1_Ca_BS"/>
</dbReference>
<dbReference type="PROSITE" id="PS51766">
    <property type="entry name" value="DOCKERIN"/>
    <property type="match status" value="1"/>
</dbReference>
<keyword evidence="1 4" id="KW-0378">Hydrolase</keyword>
<dbReference type="SUPFAM" id="SSF63446">
    <property type="entry name" value="Type I dockerin domain"/>
    <property type="match status" value="1"/>
</dbReference>
<accession>A0A9D2M9R8</accession>
<dbReference type="AlphaFoldDB" id="A0A9D2M9R8"/>
<dbReference type="GO" id="GO:0000272">
    <property type="term" value="P:polysaccharide catabolic process"/>
    <property type="evidence" value="ECO:0007669"/>
    <property type="project" value="UniProtKB-KW"/>
</dbReference>
<proteinExistence type="inferred from homology"/>
<feature type="chain" id="PRO_5039412649" description="Beta-xylanase" evidence="6">
    <location>
        <begin position="29"/>
        <end position="788"/>
    </location>
</feature>
<dbReference type="SUPFAM" id="SSF51445">
    <property type="entry name" value="(Trans)glycosidases"/>
    <property type="match status" value="1"/>
</dbReference>
<feature type="signal peptide" evidence="6">
    <location>
        <begin position="1"/>
        <end position="28"/>
    </location>
</feature>
<dbReference type="InterPro" id="IPR017853">
    <property type="entry name" value="GH"/>
</dbReference>
<feature type="domain" description="Dockerin" evidence="7">
    <location>
        <begin position="720"/>
        <end position="788"/>
    </location>
</feature>
<evidence type="ECO:0000256" key="4">
    <source>
        <dbReference type="RuleBase" id="RU361174"/>
    </source>
</evidence>
<dbReference type="InterPro" id="IPR002105">
    <property type="entry name" value="Dockerin_1_rpt"/>
</dbReference>
<dbReference type="PROSITE" id="PS00018">
    <property type="entry name" value="EF_HAND_1"/>
    <property type="match status" value="1"/>
</dbReference>
<dbReference type="SMART" id="SM00633">
    <property type="entry name" value="Glyco_10"/>
    <property type="match status" value="1"/>
</dbReference>
<sequence length="788" mass="87654">MKQMKKKGLSMLLAATMAMSLLPGAALAAEGDRADLILADEYEDYFLMGTFGDGSNEPWKTQGNVSAPGNALKLDSQIGNSNTNSLSRQTYLAAVEEIEADETLTEEEKEAKLFEANTNVILDSGRQQTGIRMLEEARAWNEEHPDRPKKIRAHVLAWHGGQQPNYFFCDGFYFDQSKPLAEQVTDEETMLARLDNYIMKMMEFYSQYKDVIICWDVVNEAIDDYSGQIRNSEDYQVGQWGTVFRHEELDDDPDARLEAESAWVRQAFESARKWSEYYGCDWKLYYNDFQDSNKLYEPKMSQTIKMLKPIYEAGNIDGYGMQGRLSYAYPSIDQLREQMELGFTVADEISFSESDIRSDFIPNPNYDPSQPTRRMQEGDPEWPESSGSYTHIGDANGNTFDVYNSPVMRDPEWGYGANYELAATPEKMTAQADYAADLMDLLIEMDQKYEDKDVVAYQWDGTTDWGTFNRTTGCTMWKNDGTPKYSFYAVAGAPSRAKMEEAIAAGPDAADADKYTAESWDAYEVALATAQALAEKRIYDADGVYAVKDATDALIAATEGLVPTDEPVEPGEKNLSVDVSAAATAGQDQRVPYTFSFSGENEGLGNVTVIFNIKSDKTGLFTGGAFEPEGAFSKYAMEEENLPDGSRRVKVVLAYAMDSLPNALEANAMEDQLEDMFTYVIRSSAQDEGDIEVSVEQAMFTYYGDNETYYADTTGAVARTTVAAGNPYDIDGDGDFDQADITAAQTYYQAAEGDANWAEAQKADVNADGKVDLADLVELATAWLEVLG</sequence>
<name>A0A9D2M9R8_9FIRM</name>